<dbReference type="GO" id="GO:0005524">
    <property type="term" value="F:ATP binding"/>
    <property type="evidence" value="ECO:0007669"/>
    <property type="project" value="UniProtKB-KW"/>
</dbReference>
<dbReference type="Gene3D" id="3.30.470.30">
    <property type="entry name" value="DNA ligase/mRNA capping enzyme"/>
    <property type="match status" value="1"/>
</dbReference>
<evidence type="ECO:0000256" key="2">
    <source>
        <dbReference type="ARBA" id="ARBA00022598"/>
    </source>
</evidence>
<keyword evidence="6" id="KW-0547">Nucleotide-binding</keyword>
<keyword evidence="5" id="KW-0479">Metal-binding</keyword>
<protein>
    <recommendedName>
        <fullName evidence="1">DNA ligase (ATP)</fullName>
        <ecNumber evidence="1">6.5.1.1</ecNumber>
    </recommendedName>
</protein>
<dbReference type="SUPFAM" id="SSF50249">
    <property type="entry name" value="Nucleic acid-binding proteins"/>
    <property type="match status" value="1"/>
</dbReference>
<dbReference type="InterPro" id="IPR026333">
    <property type="entry name" value="ATP_dep_DNA_lig_pp_1105_fam"/>
</dbReference>
<dbReference type="Pfam" id="PF04675">
    <property type="entry name" value="DNA_ligase_A_N"/>
    <property type="match status" value="1"/>
</dbReference>
<feature type="domain" description="ATP-dependent DNA ligase family profile" evidence="14">
    <location>
        <begin position="303"/>
        <end position="434"/>
    </location>
</feature>
<keyword evidence="8" id="KW-0067">ATP-binding</keyword>
<dbReference type="PANTHER" id="PTHR45674:SF13">
    <property type="entry name" value="DNA LIGASE-RELATED"/>
    <property type="match status" value="1"/>
</dbReference>
<dbReference type="NCBIfam" id="NF006701">
    <property type="entry name" value="PRK09247.1"/>
    <property type="match status" value="1"/>
</dbReference>
<dbReference type="EMBL" id="PZKG01000022">
    <property type="protein sequence ID" value="PTE22432.1"/>
    <property type="molecule type" value="Genomic_DNA"/>
</dbReference>
<dbReference type="GO" id="GO:0006310">
    <property type="term" value="P:DNA recombination"/>
    <property type="evidence" value="ECO:0007669"/>
    <property type="project" value="UniProtKB-KW"/>
</dbReference>
<keyword evidence="9" id="KW-0460">Magnesium</keyword>
<dbReference type="GO" id="GO:0006281">
    <property type="term" value="P:DNA repair"/>
    <property type="evidence" value="ECO:0007669"/>
    <property type="project" value="UniProtKB-KW"/>
</dbReference>
<dbReference type="GO" id="GO:0006260">
    <property type="term" value="P:DNA replication"/>
    <property type="evidence" value="ECO:0007669"/>
    <property type="project" value="UniProtKB-KW"/>
</dbReference>
<proteinExistence type="predicted"/>
<evidence type="ECO:0000256" key="1">
    <source>
        <dbReference type="ARBA" id="ARBA00012727"/>
    </source>
</evidence>
<dbReference type="OrthoDB" id="9767858at2"/>
<evidence type="ECO:0000256" key="12">
    <source>
        <dbReference type="ARBA" id="ARBA00023306"/>
    </source>
</evidence>
<evidence type="ECO:0000313" key="15">
    <source>
        <dbReference type="EMBL" id="PTE22432.1"/>
    </source>
</evidence>
<dbReference type="GO" id="GO:0051301">
    <property type="term" value="P:cell division"/>
    <property type="evidence" value="ECO:0007669"/>
    <property type="project" value="UniProtKB-KW"/>
</dbReference>
<dbReference type="AlphaFoldDB" id="A0A2T4JWY3"/>
<dbReference type="CDD" id="cd07972">
    <property type="entry name" value="OBF_DNA_ligase_Arch_LigB"/>
    <property type="match status" value="1"/>
</dbReference>
<dbReference type="RefSeq" id="WP_107663207.1">
    <property type="nucleotide sequence ID" value="NZ_PZKG01000022.1"/>
</dbReference>
<dbReference type="SUPFAM" id="SSF56091">
    <property type="entry name" value="DNA ligase/mRNA capping enzyme, catalytic domain"/>
    <property type="match status" value="1"/>
</dbReference>
<dbReference type="EC" id="6.5.1.1" evidence="1"/>
<dbReference type="PROSITE" id="PS50160">
    <property type="entry name" value="DNA_LIGASE_A3"/>
    <property type="match status" value="1"/>
</dbReference>
<dbReference type="GO" id="GO:0046872">
    <property type="term" value="F:metal ion binding"/>
    <property type="evidence" value="ECO:0007669"/>
    <property type="project" value="UniProtKB-KW"/>
</dbReference>
<comment type="caution">
    <text evidence="15">The sequence shown here is derived from an EMBL/GenBank/DDBJ whole genome shotgun (WGS) entry which is preliminary data.</text>
</comment>
<sequence length="539" mass="60041">MKRFASLFEALDRTTKTTAKVAALTEYFTTAPEEDRLWTIALLSGRRPKRAVNSTELREWASEAAGLPLWLFEEAYPVVGDLSETITLILPPPQHESDRSLATWIGTLIALTGQPAEARKSAIFAAWDQLTTEERFLFNKLITGGFRMGVSQGLMTRALARATGIEETTLAHRLMGDWKPSSTTYAALIGENDPEADASKPYPFALASPLEAEAETLGAPADWLAEWKWDGIRGQLINRPSAFALWSRGEELITDRFPELAPLADFLPQGTVIDAEVLAWGQDTPLPFAALQKRIGRLVVPKKLLTEAPAHLLAYDLLEDAGEDLRSAPLAHRRARLEAIIGALPPGLPLSASPALSFDSWEALAEQRLTARERNSEGLMLKRLSSSYHVGRKRGDWWKWKLDPYTVDAVMLYAQSGSGRRATLFTDFTFGIWDGDQLVPFTKAYSGLTDAEFRKITDWVKKHTLERFGPVRRVPPELVFELAFEGIQASPRHKSGIALRFPRMLRWRQDKPVAEIDTIDNLRALLAASGGQPPHPRDI</sequence>
<dbReference type="InterPro" id="IPR036599">
    <property type="entry name" value="DNA_ligase_N_sf"/>
</dbReference>
<dbReference type="InterPro" id="IPR012308">
    <property type="entry name" value="DNA_ligase_ATP-dep_N"/>
</dbReference>
<dbReference type="InterPro" id="IPR012309">
    <property type="entry name" value="DNA_ligase_ATP-dep_C"/>
</dbReference>
<dbReference type="InterPro" id="IPR050191">
    <property type="entry name" value="ATP-dep_DNA_ligase"/>
</dbReference>
<evidence type="ECO:0000256" key="11">
    <source>
        <dbReference type="ARBA" id="ARBA00023204"/>
    </source>
</evidence>
<dbReference type="NCBIfam" id="TIGR04120">
    <property type="entry name" value="DNA_lig_bact"/>
    <property type="match status" value="1"/>
</dbReference>
<keyword evidence="12" id="KW-0131">Cell cycle</keyword>
<name>A0A2T4JWY3_9RHOB</name>
<dbReference type="PROSITE" id="PS00697">
    <property type="entry name" value="DNA_LIGASE_A1"/>
    <property type="match status" value="1"/>
</dbReference>
<dbReference type="InterPro" id="IPR016059">
    <property type="entry name" value="DNA_ligase_ATP-dep_CS"/>
</dbReference>
<dbReference type="GO" id="GO:0003677">
    <property type="term" value="F:DNA binding"/>
    <property type="evidence" value="ECO:0007669"/>
    <property type="project" value="InterPro"/>
</dbReference>
<dbReference type="SUPFAM" id="SSF117018">
    <property type="entry name" value="ATP-dependent DNA ligase DNA-binding domain"/>
    <property type="match status" value="1"/>
</dbReference>
<dbReference type="Proteomes" id="UP000241010">
    <property type="component" value="Unassembled WGS sequence"/>
</dbReference>
<evidence type="ECO:0000256" key="4">
    <source>
        <dbReference type="ARBA" id="ARBA00022705"/>
    </source>
</evidence>
<keyword evidence="11" id="KW-0234">DNA repair</keyword>
<evidence type="ECO:0000259" key="14">
    <source>
        <dbReference type="PROSITE" id="PS50160"/>
    </source>
</evidence>
<organism evidence="15 16">
    <name type="scientific">Cereibacter changlensis JA139</name>
    <dbReference type="NCBI Taxonomy" id="1188249"/>
    <lineage>
        <taxon>Bacteria</taxon>
        <taxon>Pseudomonadati</taxon>
        <taxon>Pseudomonadota</taxon>
        <taxon>Alphaproteobacteria</taxon>
        <taxon>Rhodobacterales</taxon>
        <taxon>Paracoccaceae</taxon>
        <taxon>Cereibacter</taxon>
    </lineage>
</organism>
<reference evidence="15 16" key="1">
    <citation type="submission" date="2018-03" db="EMBL/GenBank/DDBJ databases">
        <title>Cereibacter changlensis.</title>
        <authorList>
            <person name="Meyer T.E."/>
            <person name="Miller S."/>
            <person name="Lodha T."/>
            <person name="Gandham S."/>
            <person name="Chintalapati S."/>
            <person name="Chintalapati V.R."/>
        </authorList>
    </citation>
    <scope>NUCLEOTIDE SEQUENCE [LARGE SCALE GENOMIC DNA]</scope>
    <source>
        <strain evidence="15 16">JA139</strain>
    </source>
</reference>
<evidence type="ECO:0000256" key="6">
    <source>
        <dbReference type="ARBA" id="ARBA00022741"/>
    </source>
</evidence>
<keyword evidence="10" id="KW-0233">DNA recombination</keyword>
<dbReference type="InterPro" id="IPR012340">
    <property type="entry name" value="NA-bd_OB-fold"/>
</dbReference>
<evidence type="ECO:0000256" key="7">
    <source>
        <dbReference type="ARBA" id="ARBA00022763"/>
    </source>
</evidence>
<evidence type="ECO:0000313" key="16">
    <source>
        <dbReference type="Proteomes" id="UP000241010"/>
    </source>
</evidence>
<keyword evidence="16" id="KW-1185">Reference proteome</keyword>
<keyword evidence="2 15" id="KW-0436">Ligase</keyword>
<dbReference type="Gene3D" id="1.10.3260.10">
    <property type="entry name" value="DNA ligase, ATP-dependent, N-terminal domain"/>
    <property type="match status" value="1"/>
</dbReference>
<dbReference type="InterPro" id="IPR012310">
    <property type="entry name" value="DNA_ligase_ATP-dep_cent"/>
</dbReference>
<dbReference type="Pfam" id="PF04679">
    <property type="entry name" value="DNA_ligase_A_C"/>
    <property type="match status" value="1"/>
</dbReference>
<dbReference type="PANTHER" id="PTHR45674">
    <property type="entry name" value="DNA LIGASE 1/3 FAMILY MEMBER"/>
    <property type="match status" value="1"/>
</dbReference>
<evidence type="ECO:0000256" key="5">
    <source>
        <dbReference type="ARBA" id="ARBA00022723"/>
    </source>
</evidence>
<comment type="catalytic activity">
    <reaction evidence="13">
        <text>ATP + (deoxyribonucleotide)n-3'-hydroxyl + 5'-phospho-(deoxyribonucleotide)m = (deoxyribonucleotide)n+m + AMP + diphosphate.</text>
        <dbReference type="EC" id="6.5.1.1"/>
    </reaction>
</comment>
<keyword evidence="4" id="KW-0235">DNA replication</keyword>
<dbReference type="CDD" id="cd07897">
    <property type="entry name" value="Adenylation_DNA_ligase_Bac1"/>
    <property type="match status" value="1"/>
</dbReference>
<evidence type="ECO:0000256" key="3">
    <source>
        <dbReference type="ARBA" id="ARBA00022618"/>
    </source>
</evidence>
<dbReference type="Gene3D" id="2.40.50.140">
    <property type="entry name" value="Nucleic acid-binding proteins"/>
    <property type="match status" value="1"/>
</dbReference>
<evidence type="ECO:0000256" key="13">
    <source>
        <dbReference type="ARBA" id="ARBA00034003"/>
    </source>
</evidence>
<dbReference type="GO" id="GO:0003910">
    <property type="term" value="F:DNA ligase (ATP) activity"/>
    <property type="evidence" value="ECO:0007669"/>
    <property type="project" value="UniProtKB-EC"/>
</dbReference>
<evidence type="ECO:0000256" key="8">
    <source>
        <dbReference type="ARBA" id="ARBA00022840"/>
    </source>
</evidence>
<keyword evidence="7" id="KW-0227">DNA damage</keyword>
<evidence type="ECO:0000256" key="9">
    <source>
        <dbReference type="ARBA" id="ARBA00022842"/>
    </source>
</evidence>
<accession>A0A2T4JWY3</accession>
<dbReference type="Pfam" id="PF01068">
    <property type="entry name" value="DNA_ligase_A_M"/>
    <property type="match status" value="1"/>
</dbReference>
<keyword evidence="3" id="KW-0132">Cell division</keyword>
<gene>
    <name evidence="15" type="ORF">C5F48_07085</name>
</gene>
<evidence type="ECO:0000256" key="10">
    <source>
        <dbReference type="ARBA" id="ARBA00023172"/>
    </source>
</evidence>